<keyword evidence="7 14" id="KW-0028">Amino-acid biosynthesis</keyword>
<evidence type="ECO:0000256" key="15">
    <source>
        <dbReference type="RuleBase" id="RU004445"/>
    </source>
</evidence>
<dbReference type="InterPro" id="IPR024084">
    <property type="entry name" value="IsoPropMal-DH-like_dom"/>
</dbReference>
<dbReference type="PROSITE" id="PS00470">
    <property type="entry name" value="IDH_IMDH"/>
    <property type="match status" value="1"/>
</dbReference>
<sequence>MRLNIVVLPGDGIGPEVTGAALDILEAVSRSEGIELQHRDYPFGGAAIDACGQPLPEETLRACLASDGVLLGAVGGPGYDEAAKRGAPRPEQGLLGLRREMNLFANLRPSRLYPGLEAASPLREEVVAGTDILIVRELTGGLYFGEREEGTVSALDRLPYSAEEVERVARAAVQAAKGRSGKLVSVDKANVLATSRLWRMVVDRVAAEEGMEVEHILVDAMAMYLVSEPSRFDVVLTENLFGDILSDQASAVAGSVGLAPSASLSDPGRPGLFEPIHGSAPDIAGQGIANPIGAILSAALLLRYAIGAETAARKIEGAVEAALAAGLRTRDLGGRATTMEATKAVLQQL</sequence>
<evidence type="ECO:0000256" key="2">
    <source>
        <dbReference type="ARBA" id="ARBA00001936"/>
    </source>
</evidence>
<feature type="binding site" evidence="14">
    <location>
        <position position="243"/>
    </location>
    <ligand>
        <name>Mg(2+)</name>
        <dbReference type="ChEBI" id="CHEBI:18420"/>
    </ligand>
</feature>
<feature type="binding site" evidence="14">
    <location>
        <position position="247"/>
    </location>
    <ligand>
        <name>Mg(2+)</name>
        <dbReference type="ChEBI" id="CHEBI:18420"/>
    </ligand>
</feature>
<dbReference type="InterPro" id="IPR004429">
    <property type="entry name" value="Isopropylmalate_DH"/>
</dbReference>
<dbReference type="GO" id="GO:0051287">
    <property type="term" value="F:NAD binding"/>
    <property type="evidence" value="ECO:0007669"/>
    <property type="project" value="InterPro"/>
</dbReference>
<proteinExistence type="inferred from homology"/>
<keyword evidence="6 14" id="KW-0432">Leucine biosynthesis</keyword>
<evidence type="ECO:0000256" key="5">
    <source>
        <dbReference type="ARBA" id="ARBA00011738"/>
    </source>
</evidence>
<comment type="similarity">
    <text evidence="4 14">Belongs to the isocitrate and isopropylmalate dehydrogenases family. LeuB type 1 subfamily.</text>
</comment>
<dbReference type="EMBL" id="JANIBC010000002">
    <property type="protein sequence ID" value="MCQ8184486.1"/>
    <property type="molecule type" value="Genomic_DNA"/>
</dbReference>
<dbReference type="PANTHER" id="PTHR42979">
    <property type="entry name" value="3-ISOPROPYLMALATE DEHYDROGENASE"/>
    <property type="match status" value="1"/>
</dbReference>
<comment type="cofactor">
    <cofactor evidence="2">
        <name>Mn(2+)</name>
        <dbReference type="ChEBI" id="CHEBI:29035"/>
    </cofactor>
</comment>
<organism evidence="17 18">
    <name type="scientific">Parvularcula maris</name>
    <dbReference type="NCBI Taxonomy" id="2965077"/>
    <lineage>
        <taxon>Bacteria</taxon>
        <taxon>Pseudomonadati</taxon>
        <taxon>Pseudomonadota</taxon>
        <taxon>Alphaproteobacteria</taxon>
        <taxon>Parvularculales</taxon>
        <taxon>Parvularculaceae</taxon>
        <taxon>Parvularcula</taxon>
    </lineage>
</organism>
<keyword evidence="12 14" id="KW-0464">Manganese</keyword>
<comment type="caution">
    <text evidence="14">Lacks conserved residue(s) required for the propagation of feature annotation.</text>
</comment>
<comment type="function">
    <text evidence="14 15">Catalyzes the oxidation of 3-carboxy-2-hydroxy-4-methylpentanoate (3-isopropylmalate) to 3-carboxy-4-methyl-2-oxopentanoate. The product decarboxylates to 4-methyl-2 oxopentanoate.</text>
</comment>
<keyword evidence="11 14" id="KW-0520">NAD</keyword>
<comment type="catalytic activity">
    <reaction evidence="1 14 15">
        <text>(2R,3S)-3-isopropylmalate + NAD(+) = 4-methyl-2-oxopentanoate + CO2 + NADH</text>
        <dbReference type="Rhea" id="RHEA:32271"/>
        <dbReference type="ChEBI" id="CHEBI:16526"/>
        <dbReference type="ChEBI" id="CHEBI:17865"/>
        <dbReference type="ChEBI" id="CHEBI:35121"/>
        <dbReference type="ChEBI" id="CHEBI:57540"/>
        <dbReference type="ChEBI" id="CHEBI:57945"/>
        <dbReference type="EC" id="1.1.1.85"/>
    </reaction>
</comment>
<name>A0A9X2RI22_9PROT</name>
<feature type="binding site" evidence="14">
    <location>
        <position position="136"/>
    </location>
    <ligand>
        <name>substrate</name>
    </ligand>
</feature>
<evidence type="ECO:0000313" key="18">
    <source>
        <dbReference type="Proteomes" id="UP001142610"/>
    </source>
</evidence>
<keyword evidence="13 14" id="KW-0100">Branched-chain amino acid biosynthesis</keyword>
<accession>A0A9X2RI22</accession>
<dbReference type="FunFam" id="3.40.718.10:FF:000006">
    <property type="entry name" value="3-isopropylmalate dehydrogenase"/>
    <property type="match status" value="1"/>
</dbReference>
<comment type="cofactor">
    <cofactor evidence="14 15">
        <name>Mg(2+)</name>
        <dbReference type="ChEBI" id="CHEBI:18420"/>
    </cofactor>
    <cofactor evidence="14 15">
        <name>Mn(2+)</name>
        <dbReference type="ChEBI" id="CHEBI:29035"/>
    </cofactor>
    <text evidence="14 15">Binds 1 Mg(2+) or Mn(2+) ion per subunit.</text>
</comment>
<feature type="binding site" evidence="14">
    <location>
        <begin position="278"/>
        <end position="290"/>
    </location>
    <ligand>
        <name>NAD(+)</name>
        <dbReference type="ChEBI" id="CHEBI:57540"/>
    </ligand>
</feature>
<dbReference type="GO" id="GO:0000287">
    <property type="term" value="F:magnesium ion binding"/>
    <property type="evidence" value="ECO:0007669"/>
    <property type="project" value="InterPro"/>
</dbReference>
<comment type="subunit">
    <text evidence="5 14 15">Homodimer.</text>
</comment>
<dbReference type="InterPro" id="IPR019818">
    <property type="entry name" value="IsoCit/isopropylmalate_DH_CS"/>
</dbReference>
<feature type="site" description="Important for catalysis" evidence="14">
    <location>
        <position position="143"/>
    </location>
</feature>
<dbReference type="EC" id="1.1.1.85" evidence="14"/>
<dbReference type="NCBIfam" id="TIGR00169">
    <property type="entry name" value="leuB"/>
    <property type="match status" value="1"/>
</dbReference>
<evidence type="ECO:0000256" key="1">
    <source>
        <dbReference type="ARBA" id="ARBA00000624"/>
    </source>
</evidence>
<dbReference type="SUPFAM" id="SSF53659">
    <property type="entry name" value="Isocitrate/Isopropylmalate dehydrogenase-like"/>
    <property type="match status" value="1"/>
</dbReference>
<dbReference type="AlphaFoldDB" id="A0A9X2RI22"/>
<dbReference type="Pfam" id="PF00180">
    <property type="entry name" value="Iso_dh"/>
    <property type="match status" value="1"/>
</dbReference>
<keyword evidence="14" id="KW-0963">Cytoplasm</keyword>
<dbReference type="GO" id="GO:0005829">
    <property type="term" value="C:cytosol"/>
    <property type="evidence" value="ECO:0007669"/>
    <property type="project" value="TreeGrafter"/>
</dbReference>
<reference evidence="17" key="1">
    <citation type="submission" date="2022-07" db="EMBL/GenBank/DDBJ databases">
        <title>Parvularcula maris sp. nov., an algicidal bacterium isolated from seawater.</title>
        <authorList>
            <person name="Li F."/>
        </authorList>
    </citation>
    <scope>NUCLEOTIDE SEQUENCE</scope>
    <source>
        <strain evidence="17">BGMRC 0090</strain>
    </source>
</reference>
<feature type="binding site" evidence="14">
    <location>
        <position position="108"/>
    </location>
    <ligand>
        <name>substrate</name>
    </ligand>
</feature>
<evidence type="ECO:0000256" key="9">
    <source>
        <dbReference type="ARBA" id="ARBA00022842"/>
    </source>
</evidence>
<keyword evidence="18" id="KW-1185">Reference proteome</keyword>
<feature type="binding site" evidence="14">
    <location>
        <position position="98"/>
    </location>
    <ligand>
        <name>substrate</name>
    </ligand>
</feature>
<evidence type="ECO:0000256" key="14">
    <source>
        <dbReference type="HAMAP-Rule" id="MF_01033"/>
    </source>
</evidence>
<dbReference type="RefSeq" id="WP_256618305.1">
    <property type="nucleotide sequence ID" value="NZ_JANIBC010000002.1"/>
</dbReference>
<protein>
    <recommendedName>
        <fullName evidence="14">3-isopropylmalate dehydrogenase</fullName>
        <ecNumber evidence="14">1.1.1.85</ecNumber>
    </recommendedName>
    <alternativeName>
        <fullName evidence="14">3-IPM-DH</fullName>
    </alternativeName>
    <alternativeName>
        <fullName evidence="14">Beta-IPM dehydrogenase</fullName>
        <shortName evidence="14">IMDH</shortName>
    </alternativeName>
</protein>
<keyword evidence="8 14" id="KW-0479">Metal-binding</keyword>
<comment type="pathway">
    <text evidence="3 14 15">Amino-acid biosynthesis; L-leucine biosynthesis; L-leucine from 3-methyl-2-oxobutanoate: step 3/4.</text>
</comment>
<dbReference type="Proteomes" id="UP001142610">
    <property type="component" value="Unassembled WGS sequence"/>
</dbReference>
<keyword evidence="9 14" id="KW-0460">Magnesium</keyword>
<evidence type="ECO:0000256" key="12">
    <source>
        <dbReference type="ARBA" id="ARBA00023211"/>
    </source>
</evidence>
<evidence type="ECO:0000256" key="7">
    <source>
        <dbReference type="ARBA" id="ARBA00022605"/>
    </source>
</evidence>
<evidence type="ECO:0000256" key="4">
    <source>
        <dbReference type="ARBA" id="ARBA00008319"/>
    </source>
</evidence>
<evidence type="ECO:0000256" key="13">
    <source>
        <dbReference type="ARBA" id="ARBA00023304"/>
    </source>
</evidence>
<evidence type="ECO:0000256" key="6">
    <source>
        <dbReference type="ARBA" id="ARBA00022430"/>
    </source>
</evidence>
<evidence type="ECO:0000256" key="10">
    <source>
        <dbReference type="ARBA" id="ARBA00023002"/>
    </source>
</evidence>
<gene>
    <name evidence="14 17" type="primary">leuB</name>
    <name evidence="17" type="ORF">NOG11_03715</name>
</gene>
<feature type="binding site" evidence="14">
    <location>
        <position position="219"/>
    </location>
    <ligand>
        <name>Mg(2+)</name>
        <dbReference type="ChEBI" id="CHEBI:18420"/>
    </ligand>
</feature>
<feature type="binding site" evidence="14">
    <location>
        <position position="219"/>
    </location>
    <ligand>
        <name>substrate</name>
    </ligand>
</feature>
<evidence type="ECO:0000256" key="3">
    <source>
        <dbReference type="ARBA" id="ARBA00004762"/>
    </source>
</evidence>
<dbReference type="GO" id="GO:0009098">
    <property type="term" value="P:L-leucine biosynthetic process"/>
    <property type="evidence" value="ECO:0007669"/>
    <property type="project" value="UniProtKB-UniRule"/>
</dbReference>
<evidence type="ECO:0000256" key="11">
    <source>
        <dbReference type="ARBA" id="ARBA00023027"/>
    </source>
</evidence>
<keyword evidence="10 14" id="KW-0560">Oxidoreductase</keyword>
<dbReference type="HAMAP" id="MF_01033">
    <property type="entry name" value="LeuB_type1"/>
    <property type="match status" value="1"/>
</dbReference>
<dbReference type="SMART" id="SM01329">
    <property type="entry name" value="Iso_dh"/>
    <property type="match status" value="1"/>
</dbReference>
<feature type="site" description="Important for catalysis" evidence="14">
    <location>
        <position position="188"/>
    </location>
</feature>
<dbReference type="GO" id="GO:0003862">
    <property type="term" value="F:3-isopropylmalate dehydrogenase activity"/>
    <property type="evidence" value="ECO:0007669"/>
    <property type="project" value="UniProtKB-UniRule"/>
</dbReference>
<dbReference type="Gene3D" id="3.40.718.10">
    <property type="entry name" value="Isopropylmalate Dehydrogenase"/>
    <property type="match status" value="1"/>
</dbReference>
<evidence type="ECO:0000256" key="8">
    <source>
        <dbReference type="ARBA" id="ARBA00022723"/>
    </source>
</evidence>
<comment type="caution">
    <text evidence="17">The sequence shown here is derived from an EMBL/GenBank/DDBJ whole genome shotgun (WGS) entry which is preliminary data.</text>
</comment>
<feature type="domain" description="Isopropylmalate dehydrogenase-like" evidence="16">
    <location>
        <begin position="4"/>
        <end position="345"/>
    </location>
</feature>
<dbReference type="PANTHER" id="PTHR42979:SF1">
    <property type="entry name" value="3-ISOPROPYLMALATE DEHYDROGENASE"/>
    <property type="match status" value="1"/>
</dbReference>
<evidence type="ECO:0000313" key="17">
    <source>
        <dbReference type="EMBL" id="MCQ8184486.1"/>
    </source>
</evidence>
<comment type="subcellular location">
    <subcellularLocation>
        <location evidence="14">Cytoplasm</location>
    </subcellularLocation>
</comment>
<evidence type="ECO:0000259" key="16">
    <source>
        <dbReference type="SMART" id="SM01329"/>
    </source>
</evidence>